<dbReference type="GO" id="GO:0110155">
    <property type="term" value="P:NAD-cap decapping"/>
    <property type="evidence" value="ECO:0007669"/>
    <property type="project" value="TreeGrafter"/>
</dbReference>
<gene>
    <name evidence="9" type="ORF">KGF56_002856</name>
</gene>
<name>A0AAI9WXI2_9ASCO</name>
<comment type="subcellular location">
    <subcellularLocation>
        <location evidence="7">Nucleus</location>
    </subcellularLocation>
</comment>
<dbReference type="GO" id="GO:0034353">
    <property type="term" value="F:mRNA 5'-diphosphatase activity"/>
    <property type="evidence" value="ECO:0007669"/>
    <property type="project" value="TreeGrafter"/>
</dbReference>
<sequence>MSSSSSSSSSSKSLPLSARAKTTALKQPKELFTYTRDIEGVYKYNANHLHDGLSYYYLPDAQIDQRIDLQSGFKKFRQIPIKENMSAFKPFLESIMKYEQETSSKVSGDIITFRGIMTKILSLPYDNQDAFDLVIVPFDDQLFMNFDNEIELKRRIEQEDRTRQTSSAEKYEYLKKCEYSGYKFETVVTIPDTWGNVSRKTIESRSKKQVNNYEQFLSVAKTGIGNCKLILAGEIDCCWDYMPDTSQNLLHYVELKTSHVIETNNQVNNFEKKLFKTWCQCFLMGVTKIIYGFRDDSFILRNVEIYNTEEIPVLFKENPLNQNQSTRNRINCTNALKWYGAVVEWLNDSIDRKDESKSWCLKYNPIEKSFVLSQASSSMNDSLRNGGILLTEEFKQWRRAKGAN</sequence>
<comment type="caution">
    <text evidence="9">The sequence shown here is derived from an EMBL/GenBank/DDBJ whole genome shotgun (WGS) entry which is preliminary data.</text>
</comment>
<keyword evidence="7" id="KW-0378">Hydrolase</keyword>
<keyword evidence="7" id="KW-0539">Nucleus</keyword>
<evidence type="ECO:0000259" key="8">
    <source>
        <dbReference type="Pfam" id="PF08652"/>
    </source>
</evidence>
<dbReference type="GO" id="GO:0004518">
    <property type="term" value="F:nuclease activity"/>
    <property type="evidence" value="ECO:0007669"/>
    <property type="project" value="UniProtKB-KW"/>
</dbReference>
<comment type="cofactor">
    <cofactor evidence="1 7">
        <name>a divalent metal cation</name>
        <dbReference type="ChEBI" id="CHEBI:60240"/>
    </cofactor>
</comment>
<evidence type="ECO:0000256" key="1">
    <source>
        <dbReference type="ARBA" id="ARBA00001968"/>
    </source>
</evidence>
<dbReference type="PANTHER" id="PTHR12395:SF9">
    <property type="entry name" value="DECAPPING AND EXORIBONUCLEASE PROTEIN"/>
    <property type="match status" value="1"/>
</dbReference>
<comment type="similarity">
    <text evidence="2 7">Belongs to the DXO/Dom3Z family.</text>
</comment>
<keyword evidence="3 7" id="KW-0540">Nuclease</keyword>
<keyword evidence="7" id="KW-0547">Nucleotide-binding</keyword>
<evidence type="ECO:0000256" key="3">
    <source>
        <dbReference type="ARBA" id="ARBA00022722"/>
    </source>
</evidence>
<organism evidence="9 10">
    <name type="scientific">Candida oxycetoniae</name>
    <dbReference type="NCBI Taxonomy" id="497107"/>
    <lineage>
        <taxon>Eukaryota</taxon>
        <taxon>Fungi</taxon>
        <taxon>Dikarya</taxon>
        <taxon>Ascomycota</taxon>
        <taxon>Saccharomycotina</taxon>
        <taxon>Pichiomycetes</taxon>
        <taxon>Debaryomycetaceae</taxon>
        <taxon>Candida/Lodderomyces clade</taxon>
        <taxon>Candida</taxon>
    </lineage>
</organism>
<feature type="domain" description="RAI1-like" evidence="8">
    <location>
        <begin position="26"/>
        <end position="383"/>
    </location>
</feature>
<dbReference type="InterPro" id="IPR039039">
    <property type="entry name" value="RAI1-like_fam"/>
</dbReference>
<comment type="catalytic activity">
    <reaction evidence="5">
        <text>a 5'-end triphospho-ribonucleoside in mRNA + H2O = a 5'-end phospho-ribonucleoside in mRNA + diphosphate + H(+)</text>
        <dbReference type="Rhea" id="RHEA:78683"/>
        <dbReference type="Rhea" id="RHEA-COMP:15692"/>
        <dbReference type="Rhea" id="RHEA-COMP:17164"/>
        <dbReference type="ChEBI" id="CHEBI:15377"/>
        <dbReference type="ChEBI" id="CHEBI:15378"/>
        <dbReference type="ChEBI" id="CHEBI:33019"/>
        <dbReference type="ChEBI" id="CHEBI:138282"/>
        <dbReference type="ChEBI" id="CHEBI:167618"/>
    </reaction>
    <physiologicalReaction direction="left-to-right" evidence="5">
        <dbReference type="Rhea" id="RHEA:78684"/>
    </physiologicalReaction>
</comment>
<dbReference type="EC" id="3.6.1.-" evidence="7"/>
<dbReference type="EMBL" id="JAHUZD010000104">
    <property type="protein sequence ID" value="KAI3404336.2"/>
    <property type="molecule type" value="Genomic_DNA"/>
</dbReference>
<keyword evidence="7" id="KW-0694">RNA-binding</keyword>
<dbReference type="Pfam" id="PF08652">
    <property type="entry name" value="RAI1"/>
    <property type="match status" value="1"/>
</dbReference>
<dbReference type="GO" id="GO:0000956">
    <property type="term" value="P:nuclear-transcribed mRNA catabolic process"/>
    <property type="evidence" value="ECO:0007669"/>
    <property type="project" value="TreeGrafter"/>
</dbReference>
<evidence type="ECO:0000313" key="9">
    <source>
        <dbReference type="EMBL" id="KAI3404336.2"/>
    </source>
</evidence>
<dbReference type="PANTHER" id="PTHR12395">
    <property type="entry name" value="DOM-3 RELATED"/>
    <property type="match status" value="1"/>
</dbReference>
<dbReference type="Proteomes" id="UP001202479">
    <property type="component" value="Unassembled WGS sequence"/>
</dbReference>
<evidence type="ECO:0000256" key="6">
    <source>
        <dbReference type="ARBA" id="ARBA00048124"/>
    </source>
</evidence>
<dbReference type="GO" id="GO:0005829">
    <property type="term" value="C:cytosol"/>
    <property type="evidence" value="ECO:0007669"/>
    <property type="project" value="TreeGrafter"/>
</dbReference>
<dbReference type="GO" id="GO:0005634">
    <property type="term" value="C:nucleus"/>
    <property type="evidence" value="ECO:0007669"/>
    <property type="project" value="UniProtKB-SubCell"/>
</dbReference>
<evidence type="ECO:0000256" key="7">
    <source>
        <dbReference type="RuleBase" id="RU367113"/>
    </source>
</evidence>
<dbReference type="GO" id="GO:0000166">
    <property type="term" value="F:nucleotide binding"/>
    <property type="evidence" value="ECO:0007669"/>
    <property type="project" value="UniProtKB-KW"/>
</dbReference>
<accession>A0AAI9WXI2</accession>
<dbReference type="GO" id="GO:0003723">
    <property type="term" value="F:RNA binding"/>
    <property type="evidence" value="ECO:0007669"/>
    <property type="project" value="UniProtKB-KW"/>
</dbReference>
<dbReference type="GO" id="GO:0046872">
    <property type="term" value="F:metal ion binding"/>
    <property type="evidence" value="ECO:0007669"/>
    <property type="project" value="UniProtKB-KW"/>
</dbReference>
<evidence type="ECO:0000313" key="10">
    <source>
        <dbReference type="Proteomes" id="UP001202479"/>
    </source>
</evidence>
<comment type="catalytic activity">
    <reaction evidence="4">
        <text>a 5'-end (N(7)-methyl 5'-triphosphoguanosine)-ribonucleoside-ribonucleotide in mRNA + H2O = a (N(7)-methyl 5'-triphosphoguanosine)-nucleoside + a 5'-end phospho-ribonucleoside in mRNA + H(+)</text>
        <dbReference type="Rhea" id="RHEA:66928"/>
        <dbReference type="Rhea" id="RHEA-COMP:15692"/>
        <dbReference type="Rhea" id="RHEA-COMP:17313"/>
        <dbReference type="ChEBI" id="CHEBI:15377"/>
        <dbReference type="ChEBI" id="CHEBI:15378"/>
        <dbReference type="ChEBI" id="CHEBI:138282"/>
        <dbReference type="ChEBI" id="CHEBI:172876"/>
        <dbReference type="ChEBI" id="CHEBI:172877"/>
    </reaction>
    <physiologicalReaction direction="left-to-right" evidence="4">
        <dbReference type="Rhea" id="RHEA:66929"/>
    </physiologicalReaction>
</comment>
<evidence type="ECO:0000256" key="2">
    <source>
        <dbReference type="ARBA" id="ARBA00006562"/>
    </source>
</evidence>
<comment type="function">
    <text evidence="7">Decapping enzyme for NAD-capped RNAs: specifically hydrolyzes the nicotinamide adenine dinucleotide (NAD) cap from a subset of RNAs by removing the entire NAD moiety from the 5'-end of an NAD-capped RNA.</text>
</comment>
<keyword evidence="7" id="KW-0479">Metal-binding</keyword>
<dbReference type="RefSeq" id="XP_049180081.1">
    <property type="nucleotide sequence ID" value="XM_049324129.1"/>
</dbReference>
<dbReference type="GeneID" id="73380473"/>
<dbReference type="InterPro" id="IPR013961">
    <property type="entry name" value="RAI1"/>
</dbReference>
<proteinExistence type="inferred from homology"/>
<evidence type="ECO:0000256" key="4">
    <source>
        <dbReference type="ARBA" id="ARBA00044676"/>
    </source>
</evidence>
<evidence type="ECO:0000256" key="5">
    <source>
        <dbReference type="ARBA" id="ARBA00044692"/>
    </source>
</evidence>
<keyword evidence="10" id="KW-1185">Reference proteome</keyword>
<reference evidence="9" key="1">
    <citation type="journal article" date="2022" name="DNA Res.">
        <title>Genome analysis of five recently described species of the CUG-Ser clade uncovers Candida theae as a new hybrid lineage with pathogenic potential in the Candida parapsilosis species complex.</title>
        <authorList>
            <person name="Mixao V."/>
            <person name="Del Olmo V."/>
            <person name="Hegedusova E."/>
            <person name="Saus E."/>
            <person name="Pryszcz L."/>
            <person name="Cillingova A."/>
            <person name="Nosek J."/>
            <person name="Gabaldon T."/>
        </authorList>
    </citation>
    <scope>NUCLEOTIDE SEQUENCE</scope>
    <source>
        <strain evidence="9">CBS 10844</strain>
    </source>
</reference>
<comment type="catalytic activity">
    <reaction evidence="6">
        <text>a 5'-end NAD(+)-phospho-ribonucleoside in mRNA + H2O = a 5'-end phospho-ribonucleoside in mRNA + NAD(+) + H(+)</text>
        <dbReference type="Rhea" id="RHEA:60880"/>
        <dbReference type="Rhea" id="RHEA-COMP:15692"/>
        <dbReference type="Rhea" id="RHEA-COMP:15698"/>
        <dbReference type="ChEBI" id="CHEBI:15377"/>
        <dbReference type="ChEBI" id="CHEBI:15378"/>
        <dbReference type="ChEBI" id="CHEBI:57540"/>
        <dbReference type="ChEBI" id="CHEBI:138282"/>
        <dbReference type="ChEBI" id="CHEBI:144029"/>
    </reaction>
    <physiologicalReaction direction="left-to-right" evidence="6">
        <dbReference type="Rhea" id="RHEA:60881"/>
    </physiologicalReaction>
</comment>
<protein>
    <recommendedName>
        <fullName evidence="7">Decapping nuclease</fullName>
        <ecNumber evidence="7">3.6.1.-</ecNumber>
    </recommendedName>
</protein>
<dbReference type="AlphaFoldDB" id="A0AAI9WXI2"/>